<organism evidence="3 4">
    <name type="scientific">Oryzias javanicus</name>
    <name type="common">Javanese ricefish</name>
    <name type="synonym">Aplocheilus javanicus</name>
    <dbReference type="NCBI Taxonomy" id="123683"/>
    <lineage>
        <taxon>Eukaryota</taxon>
        <taxon>Metazoa</taxon>
        <taxon>Chordata</taxon>
        <taxon>Craniata</taxon>
        <taxon>Vertebrata</taxon>
        <taxon>Euteleostomi</taxon>
        <taxon>Actinopterygii</taxon>
        <taxon>Neopterygii</taxon>
        <taxon>Teleostei</taxon>
        <taxon>Neoteleostei</taxon>
        <taxon>Acanthomorphata</taxon>
        <taxon>Ovalentaria</taxon>
        <taxon>Atherinomorphae</taxon>
        <taxon>Beloniformes</taxon>
        <taxon>Adrianichthyidae</taxon>
        <taxon>Oryziinae</taxon>
        <taxon>Oryzias</taxon>
    </lineage>
</organism>
<protein>
    <recommendedName>
        <fullName evidence="2">Protein ZIP4 homolog</fullName>
    </recommendedName>
</protein>
<name>A0A3S2UBM0_ORYJA</name>
<sequence>MEELISTLTCLTESLQQGNLTDYEGVIDKLFSEVSALDPFLKIPDPQINQCAIQLWNWAVTKNVGHAIAEIQKAKVRHVACNLLYCCESDSPTEGAIRKQILMASKAGRTWLNCKNYQMADHFLKLAVKSIETHYGQLMSRANEAPDVSSSKADVEKDLLQILSYQAESAIAQGNNQEAIVFIERCKDMLLRLPNETAYLTIMCYNFGVEAYNLTKFEDGVFWLRQSYDIGKTNVKYGPRSEVLAKILRLLATCYFEWDCEKFQEKALNAVSLANKEYETPLGLFLKIRILLRCRAPDSSIRAGLNEILEFKVSLDLCLNTARLLISNDREVLAFEYLESVCQHFESSPSLGTALVLHIELLLQRGKVQQSRQKIKDVITGHHAGKQLTPEALTSLHVMLWDQASKHVEVENYSEALQWFDYSLSFFKAGQMDPNLSKLQRNRATCFLKLKQLEKAKEAAKEAERCDPHSIFTQFIVYKISVQESDTEKASEAMSRMSLLSKNAVFSKDKLLASQTAASYLFSLAAQNALENGQQETAIKALEVLCENTKEESVILTALRCLVRLVLSTNKTTKDLSHLDMLLSYLKMALQAASCQSLTVEQRTDQANWFQKIAWNLALQCESKPDRMRDFYVLSYQLSQLCPPDRTLLMSQRTCLLMAADTSLALCRNSPHSAQTEELTQALEYIQTCWEVWKTLKASGSFPNDPTDSLLLLYEFEVRAKLNDPKVETMLESVLELETVETKVLESMAALAMEPPAYFPVLCKKALRVSLSLHKKQPQMDLAHCSKCVHTLIKLSLPSGVSEVGPQNLEEVWDYFQEALSIIAAAPDDFAEMETLWLLTHAWNTGILLYNLTQITEAEKWFGLAMRFVHYLRSLRESYEKMMSGRYSEVLERLDATKRNSD</sequence>
<dbReference type="Proteomes" id="UP000283210">
    <property type="component" value="Chromosome 10"/>
</dbReference>
<dbReference type="SUPFAM" id="SSF48452">
    <property type="entry name" value="TPR-like"/>
    <property type="match status" value="2"/>
</dbReference>
<keyword evidence="1" id="KW-0469">Meiosis</keyword>
<dbReference type="Pfam" id="PF08631">
    <property type="entry name" value="SPO22"/>
    <property type="match status" value="1"/>
</dbReference>
<dbReference type="PANTHER" id="PTHR38487:SF1">
    <property type="entry name" value="PROTEIN ZIP4 HOMOLOG"/>
    <property type="match status" value="1"/>
</dbReference>
<reference evidence="3 4" key="1">
    <citation type="submission" date="2018-11" db="EMBL/GenBank/DDBJ databases">
        <authorList>
            <person name="Lopez-Roques C."/>
            <person name="Donnadieu C."/>
            <person name="Bouchez O."/>
            <person name="Klopp C."/>
            <person name="Cabau C."/>
            <person name="Zahm M."/>
        </authorList>
    </citation>
    <scope>NUCLEOTIDE SEQUENCE [LARGE SCALE GENOMIC DNA]</scope>
    <source>
        <strain evidence="3">RS831</strain>
        <tissue evidence="3">Whole body</tissue>
    </source>
</reference>
<reference evidence="3 4" key="2">
    <citation type="submission" date="2019-01" db="EMBL/GenBank/DDBJ databases">
        <title>A chromosome length genome reference of the Java medaka (oryzias javanicus).</title>
        <authorList>
            <person name="Herpin A."/>
            <person name="Takehana Y."/>
            <person name="Naruse K."/>
            <person name="Ansai S."/>
            <person name="Kawaguchi M."/>
        </authorList>
    </citation>
    <scope>NUCLEOTIDE SEQUENCE [LARGE SCALE GENOMIC DNA]</scope>
    <source>
        <strain evidence="3">RS831</strain>
        <tissue evidence="3">Whole body</tissue>
    </source>
</reference>
<dbReference type="OMA" id="NYETQMN"/>
<keyword evidence="4" id="KW-1185">Reference proteome</keyword>
<dbReference type="Gene3D" id="1.25.40.10">
    <property type="entry name" value="Tetratricopeptide repeat domain"/>
    <property type="match status" value="1"/>
</dbReference>
<proteinExistence type="predicted"/>
<dbReference type="PANTHER" id="PTHR38487">
    <property type="entry name" value="TESTIS EXPRESSED 11"/>
    <property type="match status" value="1"/>
</dbReference>
<dbReference type="OrthoDB" id="65716at2759"/>
<dbReference type="AlphaFoldDB" id="A0A3S2UBM0"/>
<gene>
    <name evidence="3" type="ORF">OJAV_G00102650</name>
</gene>
<dbReference type="EMBL" id="CM012446">
    <property type="protein sequence ID" value="RVE67402.1"/>
    <property type="molecule type" value="Genomic_DNA"/>
</dbReference>
<evidence type="ECO:0000313" key="4">
    <source>
        <dbReference type="Proteomes" id="UP000283210"/>
    </source>
</evidence>
<dbReference type="InterPro" id="IPR013940">
    <property type="entry name" value="Spo22/ZIP4/TEX11"/>
</dbReference>
<accession>A0A3S2UBM0</accession>
<dbReference type="GO" id="GO:0051321">
    <property type="term" value="P:meiotic cell cycle"/>
    <property type="evidence" value="ECO:0007669"/>
    <property type="project" value="UniProtKB-KW"/>
</dbReference>
<evidence type="ECO:0000256" key="1">
    <source>
        <dbReference type="ARBA" id="ARBA00023254"/>
    </source>
</evidence>
<evidence type="ECO:0000313" key="3">
    <source>
        <dbReference type="EMBL" id="RVE67402.1"/>
    </source>
</evidence>
<dbReference type="InterPro" id="IPR011990">
    <property type="entry name" value="TPR-like_helical_dom_sf"/>
</dbReference>
<evidence type="ECO:0000256" key="2">
    <source>
        <dbReference type="ARBA" id="ARBA00031845"/>
    </source>
</evidence>